<dbReference type="Gene3D" id="1.10.3430.10">
    <property type="entry name" value="Ammonium transporter AmtB like domains"/>
    <property type="match status" value="1"/>
</dbReference>
<keyword evidence="6 7" id="KW-0472">Membrane</keyword>
<feature type="transmembrane region" description="Helical" evidence="7">
    <location>
        <begin position="218"/>
        <end position="235"/>
    </location>
</feature>
<keyword evidence="3" id="KW-1003">Cell membrane</keyword>
<reference evidence="8 9" key="1">
    <citation type="submission" date="2006-02" db="EMBL/GenBank/DDBJ databases">
        <authorList>
            <person name="Moran M.A."/>
            <person name="Kjelleberg S."/>
            <person name="Egan S."/>
            <person name="Saunders N."/>
            <person name="Thomas T."/>
            <person name="Ferriera S."/>
            <person name="Johnson J."/>
            <person name="Kravitz S."/>
            <person name="Halpern A."/>
            <person name="Remington K."/>
            <person name="Beeson K."/>
            <person name="Tran B."/>
            <person name="Rogers Y.-H."/>
            <person name="Friedman R."/>
            <person name="Venter J.C."/>
        </authorList>
    </citation>
    <scope>NUCLEOTIDE SEQUENCE [LARGE SCALE GENOMIC DNA]</scope>
    <source>
        <strain evidence="8 9">D2</strain>
    </source>
</reference>
<keyword evidence="9" id="KW-1185">Reference proteome</keyword>
<dbReference type="GO" id="GO:0005886">
    <property type="term" value="C:plasma membrane"/>
    <property type="evidence" value="ECO:0007669"/>
    <property type="project" value="UniProtKB-SubCell"/>
</dbReference>
<evidence type="ECO:0000256" key="6">
    <source>
        <dbReference type="ARBA" id="ARBA00023136"/>
    </source>
</evidence>
<dbReference type="EMBL" id="AAOH01000002">
    <property type="protein sequence ID" value="EAR29795.1"/>
    <property type="molecule type" value="Genomic_DNA"/>
</dbReference>
<evidence type="ECO:0000256" key="1">
    <source>
        <dbReference type="ARBA" id="ARBA00004651"/>
    </source>
</evidence>
<comment type="similarity">
    <text evidence="2">Belongs to the urea transporter family.</text>
</comment>
<feature type="transmembrane region" description="Helical" evidence="7">
    <location>
        <begin position="126"/>
        <end position="145"/>
    </location>
</feature>
<feature type="transmembrane region" description="Helical" evidence="7">
    <location>
        <begin position="32"/>
        <end position="55"/>
    </location>
</feature>
<evidence type="ECO:0000256" key="7">
    <source>
        <dbReference type="SAM" id="Phobius"/>
    </source>
</evidence>
<evidence type="ECO:0000313" key="8">
    <source>
        <dbReference type="EMBL" id="EAR29795.1"/>
    </source>
</evidence>
<sequence>MSPIKQLIPFIKLVFRGLGQVMLQNNAVSGGLFLLAVWMSVPWQALAMLLGALLGSLQAKFCDYDQCAYQQGVFGFNGALVALGASFFYPDAMWVIWPAVIGFVFLATVIMAQCIKRQYSGLTSPFVVASWILLLSLAHFGIQPVSGVANIGWDWVLPSVLQGTLQAFSQVFFQGNNLAGVLIILGLAINQFKATIITVLVAAAIALVMPLFGLSEPAMAGLLGFNAVLCSLVFANRKTLWPLLGAVLISLCFMLVALSLGITALTAPFVLATWLVLSVEKWRIYKL</sequence>
<dbReference type="Pfam" id="PF03253">
    <property type="entry name" value="UT"/>
    <property type="match status" value="1"/>
</dbReference>
<proteinExistence type="inferred from homology"/>
<feature type="transmembrane region" description="Helical" evidence="7">
    <location>
        <begin position="95"/>
        <end position="114"/>
    </location>
</feature>
<evidence type="ECO:0000256" key="2">
    <source>
        <dbReference type="ARBA" id="ARBA00005914"/>
    </source>
</evidence>
<dbReference type="HOGENOM" id="CLU_047509_0_0_6"/>
<accession>A4C741</accession>
<feature type="transmembrane region" description="Helical" evidence="7">
    <location>
        <begin position="165"/>
        <end position="187"/>
    </location>
</feature>
<protein>
    <submittedName>
        <fullName evidence="8">Putative urea transporter</fullName>
    </submittedName>
</protein>
<dbReference type="InterPro" id="IPR004937">
    <property type="entry name" value="Urea_transporter"/>
</dbReference>
<keyword evidence="4 7" id="KW-0812">Transmembrane</keyword>
<evidence type="ECO:0000256" key="5">
    <source>
        <dbReference type="ARBA" id="ARBA00022989"/>
    </source>
</evidence>
<evidence type="ECO:0000256" key="4">
    <source>
        <dbReference type="ARBA" id="ARBA00022692"/>
    </source>
</evidence>
<dbReference type="AlphaFoldDB" id="A4C741"/>
<dbReference type="OrthoDB" id="279428at2"/>
<dbReference type="InterPro" id="IPR029020">
    <property type="entry name" value="Ammonium/urea_transptr"/>
</dbReference>
<feature type="transmembrane region" description="Helical" evidence="7">
    <location>
        <begin position="67"/>
        <end position="89"/>
    </location>
</feature>
<comment type="caution">
    <text evidence="8">The sequence shown here is derived from an EMBL/GenBank/DDBJ whole genome shotgun (WGS) entry which is preliminary data.</text>
</comment>
<organism evidence="8 9">
    <name type="scientific">Pseudoalteromonas tunicata D2</name>
    <dbReference type="NCBI Taxonomy" id="87626"/>
    <lineage>
        <taxon>Bacteria</taxon>
        <taxon>Pseudomonadati</taxon>
        <taxon>Pseudomonadota</taxon>
        <taxon>Gammaproteobacteria</taxon>
        <taxon>Alteromonadales</taxon>
        <taxon>Pseudoalteromonadaceae</taxon>
        <taxon>Pseudoalteromonas</taxon>
    </lineage>
</organism>
<evidence type="ECO:0000256" key="3">
    <source>
        <dbReference type="ARBA" id="ARBA00022475"/>
    </source>
</evidence>
<dbReference type="PANTHER" id="PTHR10464:SF4">
    <property type="entry name" value="UREA TRANSPORTER"/>
    <property type="match status" value="1"/>
</dbReference>
<dbReference type="GO" id="GO:0015204">
    <property type="term" value="F:urea transmembrane transporter activity"/>
    <property type="evidence" value="ECO:0007669"/>
    <property type="project" value="InterPro"/>
</dbReference>
<dbReference type="STRING" id="87626.PTD2_13284"/>
<evidence type="ECO:0000313" key="9">
    <source>
        <dbReference type="Proteomes" id="UP000006201"/>
    </source>
</evidence>
<dbReference type="PANTHER" id="PTHR10464">
    <property type="entry name" value="UREA TRANSPORTER"/>
    <property type="match status" value="1"/>
</dbReference>
<feature type="transmembrane region" description="Helical" evidence="7">
    <location>
        <begin position="194"/>
        <end position="212"/>
    </location>
</feature>
<comment type="subcellular location">
    <subcellularLocation>
        <location evidence="1">Cell membrane</location>
        <topology evidence="1">Multi-pass membrane protein</topology>
    </subcellularLocation>
</comment>
<name>A4C741_9GAMM</name>
<dbReference type="Proteomes" id="UP000006201">
    <property type="component" value="Unassembled WGS sequence"/>
</dbReference>
<keyword evidence="5 7" id="KW-1133">Transmembrane helix</keyword>
<dbReference type="eggNOG" id="COG4413">
    <property type="taxonomic scope" value="Bacteria"/>
</dbReference>
<feature type="transmembrane region" description="Helical" evidence="7">
    <location>
        <begin position="247"/>
        <end position="277"/>
    </location>
</feature>
<dbReference type="RefSeq" id="WP_009837669.1">
    <property type="nucleotide sequence ID" value="NZ_AAOH01000002.1"/>
</dbReference>
<gene>
    <name evidence="8" type="ORF">PTD2_13284</name>
</gene>